<dbReference type="Gene3D" id="2.40.100.20">
    <property type="match status" value="1"/>
</dbReference>
<gene>
    <name evidence="1" type="ORF">NCTC10485_00167</name>
</gene>
<dbReference type="RefSeq" id="WP_126332010.1">
    <property type="nucleotide sequence ID" value="NZ_AP022604.1"/>
</dbReference>
<evidence type="ECO:0000313" key="1">
    <source>
        <dbReference type="EMBL" id="VEG44450.1"/>
    </source>
</evidence>
<dbReference type="OrthoDB" id="8479268at2"/>
<reference evidence="1 2" key="1">
    <citation type="submission" date="2018-12" db="EMBL/GenBank/DDBJ databases">
        <authorList>
            <consortium name="Pathogen Informatics"/>
        </authorList>
    </citation>
    <scope>NUCLEOTIDE SEQUENCE [LARGE SCALE GENOMIC DNA]</scope>
    <source>
        <strain evidence="1 2">NCTC10485</strain>
    </source>
</reference>
<accession>A0A448HWS1</accession>
<protein>
    <submittedName>
        <fullName evidence="1">Protein of uncharacterized function (DUF3830)</fullName>
    </submittedName>
</protein>
<dbReference type="Pfam" id="PF12903">
    <property type="entry name" value="DUF3830"/>
    <property type="match status" value="1"/>
</dbReference>
<proteinExistence type="predicted"/>
<name>A0A448HWS1_MYCCI</name>
<dbReference type="EMBL" id="LR134355">
    <property type="protein sequence ID" value="VEG44450.1"/>
    <property type="molecule type" value="Genomic_DNA"/>
</dbReference>
<organism evidence="1 2">
    <name type="scientific">Mycolicibacterium chitae</name>
    <name type="common">Mycobacterium chitae</name>
    <dbReference type="NCBI Taxonomy" id="1792"/>
    <lineage>
        <taxon>Bacteria</taxon>
        <taxon>Bacillati</taxon>
        <taxon>Actinomycetota</taxon>
        <taxon>Actinomycetes</taxon>
        <taxon>Mycobacteriales</taxon>
        <taxon>Mycobacteriaceae</taxon>
        <taxon>Mycolicibacterium</taxon>
    </lineage>
</organism>
<dbReference type="Proteomes" id="UP000282551">
    <property type="component" value="Chromosome"/>
</dbReference>
<dbReference type="SUPFAM" id="SSF50891">
    <property type="entry name" value="Cyclophilin-like"/>
    <property type="match status" value="1"/>
</dbReference>
<dbReference type="AlphaFoldDB" id="A0A448HWS1"/>
<sequence>MSRLITVSLDKRGVRCVARLLDEAAPRTCAAVWAALSGGPLTAQVFHGKYARNEIYTLLPAFAGDDPGKENTTVTPIPGDLCWFSFDSDDLGNPAYGYENRTGTGTSGAIVDLALFYGRNNLLINGDQGWVPGNVFGAVIEGLEEMAEACQDLWMGGVRGETLSFTANPPAPSR</sequence>
<dbReference type="InterPro" id="IPR024532">
    <property type="entry name" value="DUF3830"/>
</dbReference>
<evidence type="ECO:0000313" key="2">
    <source>
        <dbReference type="Proteomes" id="UP000282551"/>
    </source>
</evidence>
<dbReference type="InterPro" id="IPR029000">
    <property type="entry name" value="Cyclophilin-like_dom_sf"/>
</dbReference>
<keyword evidence="2" id="KW-1185">Reference proteome</keyword>